<feature type="compositionally biased region" description="Acidic residues" evidence="1">
    <location>
        <begin position="122"/>
        <end position="134"/>
    </location>
</feature>
<dbReference type="GO" id="GO:0070682">
    <property type="term" value="P:proteasome regulatory particle assembly"/>
    <property type="evidence" value="ECO:0007669"/>
    <property type="project" value="InterPro"/>
</dbReference>
<dbReference type="AlphaFoldDB" id="A0A9N9FGL6"/>
<reference evidence="2" key="1">
    <citation type="submission" date="2021-06" db="EMBL/GenBank/DDBJ databases">
        <authorList>
            <person name="Kallberg Y."/>
            <person name="Tangrot J."/>
            <person name="Rosling A."/>
        </authorList>
    </citation>
    <scope>NUCLEOTIDE SEQUENCE</scope>
    <source>
        <strain evidence="2">IA702</strain>
    </source>
</reference>
<dbReference type="OrthoDB" id="548474at2759"/>
<dbReference type="GO" id="GO:0030674">
    <property type="term" value="F:protein-macromolecule adaptor activity"/>
    <property type="evidence" value="ECO:0007669"/>
    <property type="project" value="TreeGrafter"/>
</dbReference>
<accession>A0A9N9FGL6</accession>
<evidence type="ECO:0000313" key="3">
    <source>
        <dbReference type="Proteomes" id="UP000789572"/>
    </source>
</evidence>
<dbReference type="PANTHER" id="PTHR40422:SF1">
    <property type="entry name" value="TRANSLATION MACHINERY-ASSOCIATED PROTEIN 17"/>
    <property type="match status" value="1"/>
</dbReference>
<organism evidence="2 3">
    <name type="scientific">Paraglomus occultum</name>
    <dbReference type="NCBI Taxonomy" id="144539"/>
    <lineage>
        <taxon>Eukaryota</taxon>
        <taxon>Fungi</taxon>
        <taxon>Fungi incertae sedis</taxon>
        <taxon>Mucoromycota</taxon>
        <taxon>Glomeromycotina</taxon>
        <taxon>Glomeromycetes</taxon>
        <taxon>Paraglomerales</taxon>
        <taxon>Paraglomeraceae</taxon>
        <taxon>Paraglomus</taxon>
    </lineage>
</organism>
<sequence length="134" mass="15379">MTSPLPPLEPTITQLRSLSSDTLLYELNRLENSNKHLVRSNQDMREHDAHDQELQMYVTENEKIIERQSEKISLIKNILKERPNGEHAFEIFTNANVSNEEQSDEQTESHAVSANGNARLEDEADENDDDGVYL</sequence>
<dbReference type="InterPro" id="IPR038966">
    <property type="entry name" value="TMA17"/>
</dbReference>
<gene>
    <name evidence="2" type="ORF">POCULU_LOCUS4228</name>
</gene>
<evidence type="ECO:0000256" key="1">
    <source>
        <dbReference type="SAM" id="MobiDB-lite"/>
    </source>
</evidence>
<keyword evidence="3" id="KW-1185">Reference proteome</keyword>
<feature type="region of interest" description="Disordered" evidence="1">
    <location>
        <begin position="94"/>
        <end position="134"/>
    </location>
</feature>
<protein>
    <submittedName>
        <fullName evidence="2">5820_t:CDS:1</fullName>
    </submittedName>
</protein>
<name>A0A9N9FGL6_9GLOM</name>
<evidence type="ECO:0000313" key="2">
    <source>
        <dbReference type="EMBL" id="CAG8534642.1"/>
    </source>
</evidence>
<proteinExistence type="predicted"/>
<dbReference type="PANTHER" id="PTHR40422">
    <property type="entry name" value="TRANSLATION MACHINERY-ASSOCIATED PROTEIN 17"/>
    <property type="match status" value="1"/>
</dbReference>
<dbReference type="EMBL" id="CAJVPJ010000532">
    <property type="protein sequence ID" value="CAG8534642.1"/>
    <property type="molecule type" value="Genomic_DNA"/>
</dbReference>
<dbReference type="Proteomes" id="UP000789572">
    <property type="component" value="Unassembled WGS sequence"/>
</dbReference>
<comment type="caution">
    <text evidence="2">The sequence shown here is derived from an EMBL/GenBank/DDBJ whole genome shotgun (WGS) entry which is preliminary data.</text>
</comment>